<reference evidence="8 9" key="1">
    <citation type="submission" date="2007-03" db="EMBL/GenBank/DDBJ databases">
        <title>Complete sequence of Desulfotomaculum reducens MI-1.</title>
        <authorList>
            <consortium name="US DOE Joint Genome Institute"/>
            <person name="Copeland A."/>
            <person name="Lucas S."/>
            <person name="Lapidus A."/>
            <person name="Barry K."/>
            <person name="Detter J.C."/>
            <person name="Glavina del Rio T."/>
            <person name="Hammon N."/>
            <person name="Israni S."/>
            <person name="Dalin E."/>
            <person name="Tice H."/>
            <person name="Pitluck S."/>
            <person name="Sims D."/>
            <person name="Brettin T."/>
            <person name="Bruce D."/>
            <person name="Han C."/>
            <person name="Tapia R."/>
            <person name="Schmutz J."/>
            <person name="Larimer F."/>
            <person name="Land M."/>
            <person name="Hauser L."/>
            <person name="Kyrpides N."/>
            <person name="Kim E."/>
            <person name="Tebo B.M."/>
            <person name="Richardson P."/>
        </authorList>
    </citation>
    <scope>NUCLEOTIDE SEQUENCE [LARGE SCALE GENOMIC DNA]</scope>
    <source>
        <strain evidence="8 9">MI-1</strain>
    </source>
</reference>
<evidence type="ECO:0000256" key="3">
    <source>
        <dbReference type="ARBA" id="ARBA00022692"/>
    </source>
</evidence>
<proteinExistence type="predicted"/>
<dbReference type="InterPro" id="IPR003740">
    <property type="entry name" value="YitT"/>
</dbReference>
<dbReference type="CDD" id="cd16380">
    <property type="entry name" value="YitT_C"/>
    <property type="match status" value="1"/>
</dbReference>
<dbReference type="PANTHER" id="PTHR33545:SF5">
    <property type="entry name" value="UPF0750 MEMBRANE PROTEIN YITT"/>
    <property type="match status" value="1"/>
</dbReference>
<protein>
    <recommendedName>
        <fullName evidence="7">DUF2179 domain-containing protein</fullName>
    </recommendedName>
</protein>
<keyword evidence="5 6" id="KW-0472">Membrane</keyword>
<dbReference type="GO" id="GO:0005886">
    <property type="term" value="C:plasma membrane"/>
    <property type="evidence" value="ECO:0007669"/>
    <property type="project" value="UniProtKB-SubCell"/>
</dbReference>
<dbReference type="Pfam" id="PF10035">
    <property type="entry name" value="DUF2179"/>
    <property type="match status" value="1"/>
</dbReference>
<evidence type="ECO:0000256" key="2">
    <source>
        <dbReference type="ARBA" id="ARBA00022475"/>
    </source>
</evidence>
<name>A4J4E6_DESRM</name>
<dbReference type="Pfam" id="PF02588">
    <property type="entry name" value="YitT_membrane"/>
    <property type="match status" value="1"/>
</dbReference>
<feature type="transmembrane region" description="Helical" evidence="6">
    <location>
        <begin position="71"/>
        <end position="88"/>
    </location>
</feature>
<sequence>MIRQFLGITLGAVTMAVSFNALVIPYGLLSGGVGGLSLMGEYLFNLPVSIGMFLLNIPIFLWGLKELNRKFIISSLLGTFIMIVALPVTKPYLNTPKIDLFLAAIYSGVVGGLGAGLVFRFGASTGGTDIISMVMKKKKNIGVGTFLFYTNITVLALFIFFFDLKIVMYTAISMWVSGKVTDFVIEGINRNKSVTIISDKSDVIAKRIIGELHRGVTLLDGHGGFSGSFKQVITCVVNNFEIGRLKELVVTTDEHAFMFVTETTEVSGQGFRI</sequence>
<comment type="subcellular location">
    <subcellularLocation>
        <location evidence="1">Cell membrane</location>
        <topology evidence="1">Multi-pass membrane protein</topology>
    </subcellularLocation>
</comment>
<feature type="transmembrane region" description="Helical" evidence="6">
    <location>
        <begin position="42"/>
        <end position="64"/>
    </location>
</feature>
<evidence type="ECO:0000313" key="9">
    <source>
        <dbReference type="Proteomes" id="UP000001556"/>
    </source>
</evidence>
<keyword evidence="2" id="KW-1003">Cell membrane</keyword>
<evidence type="ECO:0000256" key="6">
    <source>
        <dbReference type="SAM" id="Phobius"/>
    </source>
</evidence>
<dbReference type="HOGENOM" id="CLU_063199_1_1_9"/>
<evidence type="ECO:0000259" key="7">
    <source>
        <dbReference type="Pfam" id="PF10035"/>
    </source>
</evidence>
<accession>A4J4E6</accession>
<evidence type="ECO:0000256" key="1">
    <source>
        <dbReference type="ARBA" id="ARBA00004651"/>
    </source>
</evidence>
<dbReference type="InterPro" id="IPR019264">
    <property type="entry name" value="DUF2179"/>
</dbReference>
<dbReference type="InterPro" id="IPR051461">
    <property type="entry name" value="UPF0750_membrane"/>
</dbReference>
<keyword evidence="9" id="KW-1185">Reference proteome</keyword>
<dbReference type="Proteomes" id="UP000001556">
    <property type="component" value="Chromosome"/>
</dbReference>
<gene>
    <name evidence="8" type="ordered locus">Dred_1419</name>
</gene>
<organism evidence="8 9">
    <name type="scientific">Desulforamulus reducens (strain ATCC BAA-1160 / DSM 100696 / MI-1)</name>
    <name type="common">Desulfotomaculum reducens</name>
    <dbReference type="NCBI Taxonomy" id="349161"/>
    <lineage>
        <taxon>Bacteria</taxon>
        <taxon>Bacillati</taxon>
        <taxon>Bacillota</taxon>
        <taxon>Clostridia</taxon>
        <taxon>Eubacteriales</taxon>
        <taxon>Peptococcaceae</taxon>
        <taxon>Desulforamulus</taxon>
    </lineage>
</organism>
<evidence type="ECO:0000256" key="5">
    <source>
        <dbReference type="ARBA" id="ARBA00023136"/>
    </source>
</evidence>
<feature type="transmembrane region" description="Helical" evidence="6">
    <location>
        <begin position="140"/>
        <end position="160"/>
    </location>
</feature>
<dbReference type="KEGG" id="drm:Dred_1419"/>
<dbReference type="PANTHER" id="PTHR33545">
    <property type="entry name" value="UPF0750 MEMBRANE PROTEIN YITT-RELATED"/>
    <property type="match status" value="1"/>
</dbReference>
<evidence type="ECO:0000313" key="8">
    <source>
        <dbReference type="EMBL" id="ABO49949.1"/>
    </source>
</evidence>
<dbReference type="AlphaFoldDB" id="A4J4E6"/>
<dbReference type="InterPro" id="IPR015867">
    <property type="entry name" value="N-reg_PII/ATP_PRibTrfase_C"/>
</dbReference>
<keyword evidence="3 6" id="KW-0812">Transmembrane</keyword>
<keyword evidence="4 6" id="KW-1133">Transmembrane helix</keyword>
<feature type="transmembrane region" description="Helical" evidence="6">
    <location>
        <begin position="100"/>
        <end position="119"/>
    </location>
</feature>
<dbReference type="eggNOG" id="COG1284">
    <property type="taxonomic scope" value="Bacteria"/>
</dbReference>
<dbReference type="Gene3D" id="3.30.70.120">
    <property type="match status" value="1"/>
</dbReference>
<dbReference type="PIRSF" id="PIRSF006483">
    <property type="entry name" value="Membrane_protein_YitT"/>
    <property type="match status" value="1"/>
</dbReference>
<dbReference type="EMBL" id="CP000612">
    <property type="protein sequence ID" value="ABO49949.1"/>
    <property type="molecule type" value="Genomic_DNA"/>
</dbReference>
<evidence type="ECO:0000256" key="4">
    <source>
        <dbReference type="ARBA" id="ARBA00022989"/>
    </source>
</evidence>
<feature type="domain" description="DUF2179" evidence="7">
    <location>
        <begin position="214"/>
        <end position="268"/>
    </location>
</feature>